<reference evidence="1 2" key="1">
    <citation type="journal article" date="2008" name="Int. J. Syst. Evol. Microbiol.">
        <title>Tessaracoccus flavescens sp. nov., isolated from marine sediment.</title>
        <authorList>
            <person name="Lee D.W."/>
            <person name="Lee S.D."/>
        </authorList>
    </citation>
    <scope>NUCLEOTIDE SEQUENCE [LARGE SCALE GENOMIC DNA]</scope>
    <source>
        <strain evidence="1 2">SST-39T</strain>
    </source>
</reference>
<proteinExistence type="predicted"/>
<evidence type="ECO:0000313" key="2">
    <source>
        <dbReference type="Proteomes" id="UP000188235"/>
    </source>
</evidence>
<gene>
    <name evidence="1" type="ORF">BW733_07240</name>
</gene>
<name>A0A1Q2CX43_9ACTN</name>
<dbReference type="EMBL" id="CP019607">
    <property type="protein sequence ID" value="AQP50654.1"/>
    <property type="molecule type" value="Genomic_DNA"/>
</dbReference>
<dbReference type="KEGG" id="tfa:BW733_07240"/>
<protein>
    <submittedName>
        <fullName evidence="1">Uncharacterized protein</fullName>
    </submittedName>
</protein>
<evidence type="ECO:0000313" key="1">
    <source>
        <dbReference type="EMBL" id="AQP50654.1"/>
    </source>
</evidence>
<organism evidence="1 2">
    <name type="scientific">Tessaracoccus flavescens</name>
    <dbReference type="NCBI Taxonomy" id="399497"/>
    <lineage>
        <taxon>Bacteria</taxon>
        <taxon>Bacillati</taxon>
        <taxon>Actinomycetota</taxon>
        <taxon>Actinomycetes</taxon>
        <taxon>Propionibacteriales</taxon>
        <taxon>Propionibacteriaceae</taxon>
        <taxon>Tessaracoccus</taxon>
    </lineage>
</organism>
<dbReference type="STRING" id="399497.BW733_07240"/>
<keyword evidence="2" id="KW-1185">Reference proteome</keyword>
<dbReference type="Proteomes" id="UP000188235">
    <property type="component" value="Chromosome"/>
</dbReference>
<dbReference type="RefSeq" id="WP_077349209.1">
    <property type="nucleotide sequence ID" value="NZ_CP019607.1"/>
</dbReference>
<accession>A0A1Q2CX43</accession>
<dbReference type="AlphaFoldDB" id="A0A1Q2CX43"/>
<sequence>MNEPRRGIELGRVIELARADLARHHMSLEIGLFDLRSRRWLTGGGADPEGFPTDGYVLALGANETLLLASTPADVLTEEIVSLIQDRVIDETGRPWPTVQVDGETPAVLEPRLVDGTLVWMSHGTPVARLGQLAPEA</sequence>